<keyword evidence="6 9" id="KW-0406">Ion transport</keyword>
<feature type="transmembrane region" description="Helical" evidence="9">
    <location>
        <begin position="321"/>
        <end position="344"/>
    </location>
</feature>
<evidence type="ECO:0000256" key="4">
    <source>
        <dbReference type="ARBA" id="ARBA00022692"/>
    </source>
</evidence>
<organism evidence="11 12">
    <name type="scientific">Macrostomum lignano</name>
    <dbReference type="NCBI Taxonomy" id="282301"/>
    <lineage>
        <taxon>Eukaryota</taxon>
        <taxon>Metazoa</taxon>
        <taxon>Spiralia</taxon>
        <taxon>Lophotrochozoa</taxon>
        <taxon>Platyhelminthes</taxon>
        <taxon>Rhabditophora</taxon>
        <taxon>Macrostomorpha</taxon>
        <taxon>Macrostomida</taxon>
        <taxon>Macrostomidae</taxon>
        <taxon>Macrostomum</taxon>
    </lineage>
</organism>
<evidence type="ECO:0000256" key="1">
    <source>
        <dbReference type="ARBA" id="ARBA00004651"/>
    </source>
</evidence>
<proteinExistence type="inferred from homology"/>
<comment type="subcellular location">
    <subcellularLocation>
        <location evidence="1 9">Cell membrane</location>
        <topology evidence="1 9">Multi-pass membrane protein</topology>
    </subcellularLocation>
</comment>
<keyword evidence="2 9" id="KW-0813">Transport</keyword>
<evidence type="ECO:0000256" key="6">
    <source>
        <dbReference type="ARBA" id="ARBA00023065"/>
    </source>
</evidence>
<reference evidence="11 12" key="1">
    <citation type="submission" date="2017-06" db="EMBL/GenBank/DDBJ databases">
        <title>A platform for efficient transgenesis in Macrostomum lignano, a flatworm model organism for stem cell research.</title>
        <authorList>
            <person name="Berezikov E."/>
        </authorList>
    </citation>
    <scope>NUCLEOTIDE SEQUENCE [LARGE SCALE GENOMIC DNA]</scope>
    <source>
        <strain evidence="11">DV1</strain>
        <tissue evidence="11">Whole organism</tissue>
    </source>
</reference>
<evidence type="ECO:0000256" key="3">
    <source>
        <dbReference type="ARBA" id="ARBA00022475"/>
    </source>
</evidence>
<evidence type="ECO:0000256" key="2">
    <source>
        <dbReference type="ARBA" id="ARBA00022448"/>
    </source>
</evidence>
<gene>
    <name evidence="9" type="primary">inx</name>
    <name evidence="11" type="ORF">BOX15_Mlig026113g1</name>
</gene>
<feature type="compositionally biased region" description="Basic and acidic residues" evidence="10">
    <location>
        <begin position="447"/>
        <end position="456"/>
    </location>
</feature>
<evidence type="ECO:0000256" key="9">
    <source>
        <dbReference type="RuleBase" id="RU010713"/>
    </source>
</evidence>
<dbReference type="Proteomes" id="UP000215902">
    <property type="component" value="Unassembled WGS sequence"/>
</dbReference>
<dbReference type="AlphaFoldDB" id="A0A267F1B2"/>
<evidence type="ECO:0000256" key="10">
    <source>
        <dbReference type="SAM" id="MobiDB-lite"/>
    </source>
</evidence>
<dbReference type="GO" id="GO:0034220">
    <property type="term" value="P:monoatomic ion transmembrane transport"/>
    <property type="evidence" value="ECO:0007669"/>
    <property type="project" value="UniProtKB-KW"/>
</dbReference>
<keyword evidence="8 9" id="KW-0407">Ion channel</keyword>
<keyword evidence="3" id="KW-1003">Cell membrane</keyword>
<evidence type="ECO:0000256" key="5">
    <source>
        <dbReference type="ARBA" id="ARBA00022989"/>
    </source>
</evidence>
<dbReference type="PANTHER" id="PTHR11893">
    <property type="entry name" value="INNEXIN"/>
    <property type="match status" value="1"/>
</dbReference>
<dbReference type="PROSITE" id="PS51013">
    <property type="entry name" value="PANNEXIN"/>
    <property type="match status" value="1"/>
</dbReference>
<name>A0A267F1B2_9PLAT</name>
<dbReference type="GO" id="GO:0005243">
    <property type="term" value="F:gap junction channel activity"/>
    <property type="evidence" value="ECO:0007669"/>
    <property type="project" value="TreeGrafter"/>
</dbReference>
<dbReference type="PRINTS" id="PR01262">
    <property type="entry name" value="INNEXIN"/>
</dbReference>
<dbReference type="PANTHER" id="PTHR11893:SF36">
    <property type="entry name" value="INNEXIN-5"/>
    <property type="match status" value="1"/>
</dbReference>
<dbReference type="InterPro" id="IPR000990">
    <property type="entry name" value="Innexin"/>
</dbReference>
<keyword evidence="7 9" id="KW-0472">Membrane</keyword>
<comment type="caution">
    <text evidence="9">Lacks conserved residue(s) required for the propagation of feature annotation.</text>
</comment>
<comment type="function">
    <text evidence="9">Structural component of the gap junctions.</text>
</comment>
<keyword evidence="5 9" id="KW-1133">Transmembrane helix</keyword>
<dbReference type="GO" id="GO:0005921">
    <property type="term" value="C:gap junction"/>
    <property type="evidence" value="ECO:0007669"/>
    <property type="project" value="UniProtKB-UniRule"/>
</dbReference>
<evidence type="ECO:0000313" key="11">
    <source>
        <dbReference type="EMBL" id="PAA67551.1"/>
    </source>
</evidence>
<comment type="similarity">
    <text evidence="9">Belongs to the pannexin family.</text>
</comment>
<feature type="transmembrane region" description="Helical" evidence="9">
    <location>
        <begin position="209"/>
        <end position="229"/>
    </location>
</feature>
<dbReference type="GO" id="GO:0005886">
    <property type="term" value="C:plasma membrane"/>
    <property type="evidence" value="ECO:0007669"/>
    <property type="project" value="UniProtKB-SubCell"/>
</dbReference>
<keyword evidence="12" id="KW-1185">Reference proteome</keyword>
<feature type="transmembrane region" description="Helical" evidence="9">
    <location>
        <begin position="105"/>
        <end position="127"/>
    </location>
</feature>
<protein>
    <recommendedName>
        <fullName evidence="9">Innexin</fullName>
    </recommendedName>
</protein>
<feature type="region of interest" description="Disordered" evidence="10">
    <location>
        <begin position="443"/>
        <end position="462"/>
    </location>
</feature>
<dbReference type="EMBL" id="NIVC01001475">
    <property type="protein sequence ID" value="PAA67551.1"/>
    <property type="molecule type" value="Genomic_DNA"/>
</dbReference>
<dbReference type="OrthoDB" id="5867527at2759"/>
<keyword evidence="4 9" id="KW-0812">Transmembrane</keyword>
<evidence type="ECO:0000313" key="12">
    <source>
        <dbReference type="Proteomes" id="UP000215902"/>
    </source>
</evidence>
<evidence type="ECO:0000256" key="7">
    <source>
        <dbReference type="ARBA" id="ARBA00023136"/>
    </source>
</evidence>
<evidence type="ECO:0000256" key="8">
    <source>
        <dbReference type="ARBA" id="ARBA00023303"/>
    </source>
</evidence>
<dbReference type="Pfam" id="PF00876">
    <property type="entry name" value="Innexin"/>
    <property type="match status" value="1"/>
</dbReference>
<accession>A0A267F1B2</accession>
<comment type="caution">
    <text evidence="11">The sequence shown here is derived from an EMBL/GenBank/DDBJ whole genome shotgun (WGS) entry which is preliminary data.</text>
</comment>
<sequence length="462" mass="52068">MLGLDFVDFVQKWQISNYVSVEDFADKFNSLFSTLLLILCALVISAKQYVMQALSCNCPKTNAGKTIEYVENFCWVTGTYAIGEHEELPVKEAGWKLFESRRINYYQWVPFMLGLQCVMFYLPHLIWVAMVTNRLGSDAQYLVTEAASVAKETSIDRRDQVLNHLANSVLHMQTVHREYSDGRLAKFRSKLVRLAGVCFPSKRLGTALVFAYLLVKLLYLANCFGQLFLMHSFLGLGGHHLAVTNRTAGSLNTAARPGLLAEMLGWDLVAAVASGRDWHSGMFPRSTLCRVRLLSVGHEVLVCQCALPVNMLNEKVYMMLWLWTLAAAFITVLSVPVWFARVGLRVSRIRFIRRQLLLSQTPIMTGHEYRSASTGKPRLVADKCNFAKMAKDMVDNLLHADGVFLFKMMQLNAGDVAAGQVLRRLYENWKQQLADTPAEKLTISEPGQEKPPKTSEKNLVVV</sequence>